<gene>
    <name evidence="8" type="ORF">ETSY1_33900</name>
</gene>
<evidence type="ECO:0000313" key="8">
    <source>
        <dbReference type="EMBL" id="ETW94664.1"/>
    </source>
</evidence>
<dbReference type="GO" id="GO:0004497">
    <property type="term" value="F:monooxygenase activity"/>
    <property type="evidence" value="ECO:0007669"/>
    <property type="project" value="UniProtKB-KW"/>
</dbReference>
<keyword evidence="3" id="KW-0560">Oxidoreductase</keyword>
<dbReference type="EMBL" id="AZHW01001029">
    <property type="protein sequence ID" value="ETW94664.1"/>
    <property type="molecule type" value="Genomic_DNA"/>
</dbReference>
<feature type="binding site" evidence="6">
    <location>
        <position position="93"/>
    </location>
    <ligand>
        <name>FMN</name>
        <dbReference type="ChEBI" id="CHEBI:58210"/>
    </ligand>
</feature>
<dbReference type="HOGENOM" id="CLU_022256_1_2_7"/>
<evidence type="ECO:0000256" key="2">
    <source>
        <dbReference type="ARBA" id="ARBA00022643"/>
    </source>
</evidence>
<sequence length="389" mass="43335">MPDRFGGDHAHTVQHGIRCVKMDPIAVLMTMGMATKRLGLGATCSTTYFEPFHVARQFQTVDLMTNGRAAWNVVTSMNDGEALNMGHAAHGEHDRRYDRADEFMEVVLGHWDAWEDDAIVCDKESGLYAHPDKVHRLDHEGEFFRSRGPFTVPRSPQGHPVVIQAGQSARGRAFAARWGEVVFVGTPHTLESGQRAYKAFKDDVAALGRDPDRVTVTPSVYTVVADTKAEAEDKMALNDQLFEEVDALSLLSEVMNFDFASKALDEPFTDEELDNISGSQSMRDRVQEASGIRNPTVRDFIKYSSRARPRNPIVGGPKEVADGLEALFSGRACDGFVLAADNIPGTYEDFVRLVVPELQRRGLYHKDYTGATLRENLGLPHPQRGDWKW</sequence>
<feature type="binding site" evidence="6">
    <location>
        <position position="168"/>
    </location>
    <ligand>
        <name>FMN</name>
        <dbReference type="ChEBI" id="CHEBI:58210"/>
    </ligand>
</feature>
<dbReference type="GO" id="GO:0016705">
    <property type="term" value="F:oxidoreductase activity, acting on paired donors, with incorporation or reduction of molecular oxygen"/>
    <property type="evidence" value="ECO:0007669"/>
    <property type="project" value="InterPro"/>
</dbReference>
<organism evidence="8 9">
    <name type="scientific">Entotheonella factor</name>
    <dbReference type="NCBI Taxonomy" id="1429438"/>
    <lineage>
        <taxon>Bacteria</taxon>
        <taxon>Pseudomonadati</taxon>
        <taxon>Nitrospinota/Tectimicrobiota group</taxon>
        <taxon>Candidatus Tectimicrobiota</taxon>
        <taxon>Candidatus Entotheonellia</taxon>
        <taxon>Candidatus Entotheonellales</taxon>
        <taxon>Candidatus Entotheonellaceae</taxon>
        <taxon>Candidatus Entotheonella</taxon>
    </lineage>
</organism>
<keyword evidence="2 6" id="KW-0288">FMN</keyword>
<evidence type="ECO:0000259" key="7">
    <source>
        <dbReference type="Pfam" id="PF00296"/>
    </source>
</evidence>
<dbReference type="PATRIC" id="fig|1429438.4.peg.6403"/>
<dbReference type="AlphaFoldDB" id="W4L9S1"/>
<comment type="similarity">
    <text evidence="5">Belongs to the NtaA/SnaA/DszA monooxygenase family.</text>
</comment>
<keyword evidence="1 6" id="KW-0285">Flavoprotein</keyword>
<dbReference type="Pfam" id="PF00296">
    <property type="entry name" value="Bac_luciferase"/>
    <property type="match status" value="1"/>
</dbReference>
<dbReference type="PANTHER" id="PTHR30011:SF16">
    <property type="entry name" value="C2H2 FINGER DOMAIN TRANSCRIPTION FACTOR (EUROFUNG)-RELATED"/>
    <property type="match status" value="1"/>
</dbReference>
<dbReference type="InterPro" id="IPR011251">
    <property type="entry name" value="Luciferase-like_dom"/>
</dbReference>
<evidence type="ECO:0000256" key="1">
    <source>
        <dbReference type="ARBA" id="ARBA00022630"/>
    </source>
</evidence>
<evidence type="ECO:0000256" key="6">
    <source>
        <dbReference type="PIRSR" id="PIRSR000337-1"/>
    </source>
</evidence>
<dbReference type="NCBIfam" id="TIGR03860">
    <property type="entry name" value="FMN_nitrolo"/>
    <property type="match status" value="1"/>
</dbReference>
<dbReference type="PANTHER" id="PTHR30011">
    <property type="entry name" value="ALKANESULFONATE MONOOXYGENASE-RELATED"/>
    <property type="match status" value="1"/>
</dbReference>
<dbReference type="InterPro" id="IPR016215">
    <property type="entry name" value="NTA_MOA"/>
</dbReference>
<feature type="binding site" evidence="6">
    <location>
        <position position="43"/>
    </location>
    <ligand>
        <name>FMN</name>
        <dbReference type="ChEBI" id="CHEBI:58210"/>
    </ligand>
</feature>
<evidence type="ECO:0000256" key="5">
    <source>
        <dbReference type="ARBA" id="ARBA00033748"/>
    </source>
</evidence>
<keyword evidence="4 8" id="KW-0503">Monooxygenase</keyword>
<accession>W4L9S1</accession>
<dbReference type="InterPro" id="IPR036661">
    <property type="entry name" value="Luciferase-like_sf"/>
</dbReference>
<dbReference type="SUPFAM" id="SSF51679">
    <property type="entry name" value="Bacterial luciferase-like"/>
    <property type="match status" value="1"/>
</dbReference>
<proteinExistence type="inferred from homology"/>
<protein>
    <submittedName>
        <fullName evidence="8">Monooxygenase</fullName>
    </submittedName>
</protein>
<evidence type="ECO:0000313" key="9">
    <source>
        <dbReference type="Proteomes" id="UP000019141"/>
    </source>
</evidence>
<feature type="binding site" evidence="6">
    <location>
        <position position="97"/>
    </location>
    <ligand>
        <name>FMN</name>
        <dbReference type="ChEBI" id="CHEBI:58210"/>
    </ligand>
</feature>
<dbReference type="Gene3D" id="3.20.20.30">
    <property type="entry name" value="Luciferase-like domain"/>
    <property type="match status" value="1"/>
</dbReference>
<dbReference type="PIRSF" id="PIRSF000337">
    <property type="entry name" value="NTA_MOA"/>
    <property type="match status" value="1"/>
</dbReference>
<feature type="domain" description="Luciferase-like" evidence="7">
    <location>
        <begin position="15"/>
        <end position="327"/>
    </location>
</feature>
<reference evidence="8 9" key="1">
    <citation type="journal article" date="2014" name="Nature">
        <title>An environmental bacterial taxon with a large and distinct metabolic repertoire.</title>
        <authorList>
            <person name="Wilson M.C."/>
            <person name="Mori T."/>
            <person name="Ruckert C."/>
            <person name="Uria A.R."/>
            <person name="Helf M.J."/>
            <person name="Takada K."/>
            <person name="Gernert C."/>
            <person name="Steffens U.A."/>
            <person name="Heycke N."/>
            <person name="Schmitt S."/>
            <person name="Rinke C."/>
            <person name="Helfrich E.J."/>
            <person name="Brachmann A.O."/>
            <person name="Gurgui C."/>
            <person name="Wakimoto T."/>
            <person name="Kracht M."/>
            <person name="Crusemann M."/>
            <person name="Hentschel U."/>
            <person name="Abe I."/>
            <person name="Matsunaga S."/>
            <person name="Kalinowski J."/>
            <person name="Takeyama H."/>
            <person name="Piel J."/>
        </authorList>
    </citation>
    <scope>NUCLEOTIDE SEQUENCE [LARGE SCALE GENOMIC DNA]</scope>
    <source>
        <strain evidence="9">TSY1</strain>
    </source>
</reference>
<evidence type="ECO:0000256" key="3">
    <source>
        <dbReference type="ARBA" id="ARBA00023002"/>
    </source>
</evidence>
<comment type="caution">
    <text evidence="8">The sequence shown here is derived from an EMBL/GenBank/DDBJ whole genome shotgun (WGS) entry which is preliminary data.</text>
</comment>
<keyword evidence="9" id="KW-1185">Reference proteome</keyword>
<evidence type="ECO:0000256" key="4">
    <source>
        <dbReference type="ARBA" id="ARBA00023033"/>
    </source>
</evidence>
<dbReference type="InterPro" id="IPR051260">
    <property type="entry name" value="Diverse_substr_monoxygenases"/>
</dbReference>
<dbReference type="CDD" id="cd01095">
    <property type="entry name" value="Nitrilotriacetate_monoxgenase"/>
    <property type="match status" value="1"/>
</dbReference>
<dbReference type="Proteomes" id="UP000019141">
    <property type="component" value="Unassembled WGS sequence"/>
</dbReference>
<name>W4L9S1_ENTF1</name>